<evidence type="ECO:0000313" key="3">
    <source>
        <dbReference type="Proteomes" id="UP000186955"/>
    </source>
</evidence>
<organism evidence="2 3">
    <name type="scientific">Penicillium subrubescens</name>
    <dbReference type="NCBI Taxonomy" id="1316194"/>
    <lineage>
        <taxon>Eukaryota</taxon>
        <taxon>Fungi</taxon>
        <taxon>Dikarya</taxon>
        <taxon>Ascomycota</taxon>
        <taxon>Pezizomycotina</taxon>
        <taxon>Eurotiomycetes</taxon>
        <taxon>Eurotiomycetidae</taxon>
        <taxon>Eurotiales</taxon>
        <taxon>Aspergillaceae</taxon>
        <taxon>Penicillium</taxon>
    </lineage>
</organism>
<reference evidence="2 3" key="1">
    <citation type="submission" date="2016-10" db="EMBL/GenBank/DDBJ databases">
        <title>Genome sequence of the ascomycete fungus Penicillium subrubescens.</title>
        <authorList>
            <person name="De Vries R.P."/>
            <person name="Peng M."/>
            <person name="Dilokpimol A."/>
            <person name="Hilden K."/>
            <person name="Makela M.R."/>
            <person name="Grigoriev I."/>
            <person name="Riley R."/>
            <person name="Granchi Z."/>
        </authorList>
    </citation>
    <scope>NUCLEOTIDE SEQUENCE [LARGE SCALE GENOMIC DNA]</scope>
    <source>
        <strain evidence="2 3">CBS 132785</strain>
    </source>
</reference>
<dbReference type="EMBL" id="MNBE01000673">
    <property type="protein sequence ID" value="OKO98274.1"/>
    <property type="molecule type" value="Genomic_DNA"/>
</dbReference>
<keyword evidence="3" id="KW-1185">Reference proteome</keyword>
<evidence type="ECO:0000313" key="2">
    <source>
        <dbReference type="EMBL" id="OKO98274.1"/>
    </source>
</evidence>
<accession>A0A1Q5TDH4</accession>
<protein>
    <submittedName>
        <fullName evidence="2">Uncharacterized protein</fullName>
    </submittedName>
</protein>
<feature type="compositionally biased region" description="Basic residues" evidence="1">
    <location>
        <begin position="51"/>
        <end position="77"/>
    </location>
</feature>
<name>A0A1Q5TDH4_9EURO</name>
<evidence type="ECO:0000256" key="1">
    <source>
        <dbReference type="SAM" id="MobiDB-lite"/>
    </source>
</evidence>
<dbReference type="Proteomes" id="UP000186955">
    <property type="component" value="Unassembled WGS sequence"/>
</dbReference>
<dbReference type="AlphaFoldDB" id="A0A1Q5TDH4"/>
<gene>
    <name evidence="2" type="ORF">PENSUB_9372</name>
</gene>
<proteinExistence type="predicted"/>
<comment type="caution">
    <text evidence="2">The sequence shown here is derived from an EMBL/GenBank/DDBJ whole genome shotgun (WGS) entry which is preliminary data.</text>
</comment>
<feature type="region of interest" description="Disordered" evidence="1">
    <location>
        <begin position="1"/>
        <end position="77"/>
    </location>
</feature>
<sequence length="77" mass="8543">MSPGLLSSAGTGKRHQHHEQEGMSMSPRKDKHLSPDPHKVTKPSLESSRPIRAHTIHTRRRPPTASAGHRRKDGALQ</sequence>